<evidence type="ECO:0000313" key="13">
    <source>
        <dbReference type="EMBL" id="KAJ3051282.1"/>
    </source>
</evidence>
<keyword evidence="14" id="KW-1185">Reference proteome</keyword>
<keyword evidence="7" id="KW-0378">Hydrolase</keyword>
<feature type="region of interest" description="Disordered" evidence="10">
    <location>
        <begin position="243"/>
        <end position="310"/>
    </location>
</feature>
<feature type="transmembrane region" description="Helical" evidence="11">
    <location>
        <begin position="164"/>
        <end position="185"/>
    </location>
</feature>
<reference evidence="13" key="1">
    <citation type="submission" date="2020-05" db="EMBL/GenBank/DDBJ databases">
        <title>Phylogenomic resolution of chytrid fungi.</title>
        <authorList>
            <person name="Stajich J.E."/>
            <person name="Amses K."/>
            <person name="Simmons R."/>
            <person name="Seto K."/>
            <person name="Myers J."/>
            <person name="Bonds A."/>
            <person name="Quandt C.A."/>
            <person name="Barry K."/>
            <person name="Liu P."/>
            <person name="Grigoriev I."/>
            <person name="Longcore J.E."/>
            <person name="James T.Y."/>
        </authorList>
    </citation>
    <scope>NUCLEOTIDE SEQUENCE</scope>
    <source>
        <strain evidence="13">JEL0318</strain>
    </source>
</reference>
<keyword evidence="6 11" id="KW-0812">Transmembrane</keyword>
<comment type="caution">
    <text evidence="13">The sequence shown here is derived from an EMBL/GenBank/DDBJ whole genome shotgun (WGS) entry which is preliminary data.</text>
</comment>
<protein>
    <recommendedName>
        <fullName evidence="4">rhomboid protease</fullName>
        <ecNumber evidence="4">3.4.21.105</ecNumber>
    </recommendedName>
</protein>
<accession>A0AAD5X228</accession>
<dbReference type="PANTHER" id="PTHR43066">
    <property type="entry name" value="RHOMBOID-RELATED PROTEIN"/>
    <property type="match status" value="1"/>
</dbReference>
<dbReference type="InterPro" id="IPR022764">
    <property type="entry name" value="Peptidase_S54_rhomboid_dom"/>
</dbReference>
<gene>
    <name evidence="13" type="ORF">HK097_007743</name>
</gene>
<evidence type="ECO:0000256" key="6">
    <source>
        <dbReference type="ARBA" id="ARBA00022692"/>
    </source>
</evidence>
<comment type="catalytic activity">
    <reaction evidence="1">
        <text>Cleaves type-1 transmembrane domains using a catalytic dyad composed of serine and histidine that are contributed by different transmembrane domains.</text>
        <dbReference type="EC" id="3.4.21.105"/>
    </reaction>
</comment>
<dbReference type="InterPro" id="IPR035952">
    <property type="entry name" value="Rhomboid-like_sf"/>
</dbReference>
<feature type="domain" description="Peptidase S54 rhomboid" evidence="12">
    <location>
        <begin position="60"/>
        <end position="204"/>
    </location>
</feature>
<dbReference type="EMBL" id="JADGJD010000413">
    <property type="protein sequence ID" value="KAJ3051282.1"/>
    <property type="molecule type" value="Genomic_DNA"/>
</dbReference>
<dbReference type="EC" id="3.4.21.105" evidence="4"/>
<dbReference type="Proteomes" id="UP001212841">
    <property type="component" value="Unassembled WGS sequence"/>
</dbReference>
<comment type="similarity">
    <text evidence="3">Belongs to the peptidase S54 family.</text>
</comment>
<dbReference type="GO" id="GO:0006508">
    <property type="term" value="P:proteolysis"/>
    <property type="evidence" value="ECO:0007669"/>
    <property type="project" value="UniProtKB-KW"/>
</dbReference>
<evidence type="ECO:0000313" key="14">
    <source>
        <dbReference type="Proteomes" id="UP001212841"/>
    </source>
</evidence>
<feature type="transmembrane region" description="Helical" evidence="11">
    <location>
        <begin position="133"/>
        <end position="152"/>
    </location>
</feature>
<evidence type="ECO:0000256" key="4">
    <source>
        <dbReference type="ARBA" id="ARBA00013039"/>
    </source>
</evidence>
<evidence type="ECO:0000256" key="1">
    <source>
        <dbReference type="ARBA" id="ARBA00000156"/>
    </source>
</evidence>
<evidence type="ECO:0000256" key="3">
    <source>
        <dbReference type="ARBA" id="ARBA00009045"/>
    </source>
</evidence>
<dbReference type="AlphaFoldDB" id="A0AAD5X228"/>
<name>A0AAD5X228_9FUNG</name>
<evidence type="ECO:0000256" key="10">
    <source>
        <dbReference type="SAM" id="MobiDB-lite"/>
    </source>
</evidence>
<dbReference type="Gene3D" id="1.20.1540.10">
    <property type="entry name" value="Rhomboid-like"/>
    <property type="match status" value="1"/>
</dbReference>
<sequence>MPLPNISDLSTQTRSHISSLPLATRLIAGTCIIVEILRLTVASSWVEAGCFRPNAGLSLIYRPITSEFLHSNLFHLLLNLIALLLLGPRIEKAYGTLQTIQLTFLLPSIAAIAHSLIAVVADFLFTKNKTDEGWTTQCSIGLSGLLFAFITIDVSERPSPRSLFGFLTIPSTIYPWVLLIITQLILPNASFLGHLSGIIAASVLLSGYIDRLRLSATLASRIENSRPGQYLAHQRSFVPHPGPTLPSYEAVGANGGGADAAGPAPWTMPGAPGGPPLPSYLSGGGEGTQQGKQDSKFPGEGRTLAPSSST</sequence>
<dbReference type="SUPFAM" id="SSF144091">
    <property type="entry name" value="Rhomboid-like"/>
    <property type="match status" value="1"/>
</dbReference>
<evidence type="ECO:0000256" key="5">
    <source>
        <dbReference type="ARBA" id="ARBA00022670"/>
    </source>
</evidence>
<evidence type="ECO:0000256" key="7">
    <source>
        <dbReference type="ARBA" id="ARBA00022801"/>
    </source>
</evidence>
<feature type="transmembrane region" description="Helical" evidence="11">
    <location>
        <begin position="68"/>
        <end position="87"/>
    </location>
</feature>
<keyword evidence="5" id="KW-0645">Protease</keyword>
<evidence type="ECO:0000256" key="9">
    <source>
        <dbReference type="ARBA" id="ARBA00023136"/>
    </source>
</evidence>
<keyword evidence="8 11" id="KW-1133">Transmembrane helix</keyword>
<evidence type="ECO:0000259" key="12">
    <source>
        <dbReference type="Pfam" id="PF01694"/>
    </source>
</evidence>
<dbReference type="PANTHER" id="PTHR43066:SF1">
    <property type="entry name" value="RHOMBOID PROTEIN 2"/>
    <property type="match status" value="1"/>
</dbReference>
<dbReference type="GO" id="GO:0016020">
    <property type="term" value="C:membrane"/>
    <property type="evidence" value="ECO:0007669"/>
    <property type="project" value="UniProtKB-SubCell"/>
</dbReference>
<feature type="transmembrane region" description="Helical" evidence="11">
    <location>
        <begin position="191"/>
        <end position="209"/>
    </location>
</feature>
<dbReference type="GO" id="GO:0004252">
    <property type="term" value="F:serine-type endopeptidase activity"/>
    <property type="evidence" value="ECO:0007669"/>
    <property type="project" value="InterPro"/>
</dbReference>
<organism evidence="13 14">
    <name type="scientific">Rhizophlyctis rosea</name>
    <dbReference type="NCBI Taxonomy" id="64517"/>
    <lineage>
        <taxon>Eukaryota</taxon>
        <taxon>Fungi</taxon>
        <taxon>Fungi incertae sedis</taxon>
        <taxon>Chytridiomycota</taxon>
        <taxon>Chytridiomycota incertae sedis</taxon>
        <taxon>Chytridiomycetes</taxon>
        <taxon>Rhizophlyctidales</taxon>
        <taxon>Rhizophlyctidaceae</taxon>
        <taxon>Rhizophlyctis</taxon>
    </lineage>
</organism>
<evidence type="ECO:0000256" key="8">
    <source>
        <dbReference type="ARBA" id="ARBA00022989"/>
    </source>
</evidence>
<proteinExistence type="inferred from homology"/>
<comment type="subcellular location">
    <subcellularLocation>
        <location evidence="2">Membrane</location>
        <topology evidence="2">Multi-pass membrane protein</topology>
    </subcellularLocation>
</comment>
<evidence type="ECO:0000256" key="2">
    <source>
        <dbReference type="ARBA" id="ARBA00004141"/>
    </source>
</evidence>
<feature type="transmembrane region" description="Helical" evidence="11">
    <location>
        <begin position="99"/>
        <end position="121"/>
    </location>
</feature>
<evidence type="ECO:0000256" key="11">
    <source>
        <dbReference type="SAM" id="Phobius"/>
    </source>
</evidence>
<dbReference type="Pfam" id="PF01694">
    <property type="entry name" value="Rhomboid"/>
    <property type="match status" value="1"/>
</dbReference>
<keyword evidence="9 11" id="KW-0472">Membrane</keyword>